<dbReference type="OrthoDB" id="2934265at2"/>
<dbReference type="AlphaFoldDB" id="A0A4Q9DG33"/>
<evidence type="ECO:0000313" key="1">
    <source>
        <dbReference type="EMBL" id="TBL69934.1"/>
    </source>
</evidence>
<comment type="caution">
    <text evidence="1">The sequence shown here is derived from an EMBL/GenBank/DDBJ whole genome shotgun (WGS) entry which is preliminary data.</text>
</comment>
<dbReference type="EMBL" id="SIRE01000035">
    <property type="protein sequence ID" value="TBL69934.1"/>
    <property type="molecule type" value="Genomic_DNA"/>
</dbReference>
<name>A0A4Q9DG33_9BACL</name>
<keyword evidence="2" id="KW-1185">Reference proteome</keyword>
<accession>A0A4Q9DG33</accession>
<organism evidence="1 2">
    <name type="scientific">Paenibacillus thalictri</name>
    <dbReference type="NCBI Taxonomy" id="2527873"/>
    <lineage>
        <taxon>Bacteria</taxon>
        <taxon>Bacillati</taxon>
        <taxon>Bacillota</taxon>
        <taxon>Bacilli</taxon>
        <taxon>Bacillales</taxon>
        <taxon>Paenibacillaceae</taxon>
        <taxon>Paenibacillus</taxon>
    </lineage>
</organism>
<gene>
    <name evidence="1" type="ORF">EYB31_34770</name>
</gene>
<sequence>MASIPSPSRWGIQTTAGGRPVVYGTFNINSVAGNTVTGTINFRGTEIQIHGNWDEGTKQIRMESPYASYSGHLVLFDDPSIRTRHYILSGQLVMKPPSIQAGERGTWIATTDVELTGPPTTSQEMPPVGAFLTSTLLQQGSGR</sequence>
<dbReference type="Proteomes" id="UP000293142">
    <property type="component" value="Unassembled WGS sequence"/>
</dbReference>
<evidence type="ECO:0000313" key="2">
    <source>
        <dbReference type="Proteomes" id="UP000293142"/>
    </source>
</evidence>
<proteinExistence type="predicted"/>
<protein>
    <submittedName>
        <fullName evidence="1">Uncharacterized protein</fullName>
    </submittedName>
</protein>
<reference evidence="1 2" key="1">
    <citation type="submission" date="2019-02" db="EMBL/GenBank/DDBJ databases">
        <title>Paenibacillus sp. nov., isolated from surface-sterilized tissue of Thalictrum simplex L.</title>
        <authorList>
            <person name="Tuo L."/>
        </authorList>
    </citation>
    <scope>NUCLEOTIDE SEQUENCE [LARGE SCALE GENOMIC DNA]</scope>
    <source>
        <strain evidence="1 2">N2SHLJ1</strain>
    </source>
</reference>